<feature type="domain" description="Fibronectin type-III" evidence="1">
    <location>
        <begin position="905"/>
        <end position="993"/>
    </location>
</feature>
<dbReference type="Pfam" id="PF13306">
    <property type="entry name" value="LRR_5"/>
    <property type="match status" value="1"/>
</dbReference>
<dbReference type="Pfam" id="PF02368">
    <property type="entry name" value="Big_2"/>
    <property type="match status" value="5"/>
</dbReference>
<dbReference type="SUPFAM" id="SSF52058">
    <property type="entry name" value="L domain-like"/>
    <property type="match status" value="1"/>
</dbReference>
<dbReference type="Gene3D" id="3.80.10.10">
    <property type="entry name" value="Ribonuclease Inhibitor"/>
    <property type="match status" value="2"/>
</dbReference>
<dbReference type="PANTHER" id="PTHR45661:SF3">
    <property type="entry name" value="IG-LIKE DOMAIN-CONTAINING PROTEIN"/>
    <property type="match status" value="1"/>
</dbReference>
<protein>
    <submittedName>
        <fullName evidence="2">Leucine-rich repeat protein</fullName>
    </submittedName>
</protein>
<evidence type="ECO:0000313" key="2">
    <source>
        <dbReference type="EMBL" id="MBB2183372.1"/>
    </source>
</evidence>
<reference evidence="2 3" key="1">
    <citation type="submission" date="2020-07" db="EMBL/GenBank/DDBJ databases">
        <title>Characterization and genome sequencing of isolate MD1, a novel member within the family Lachnospiraceae.</title>
        <authorList>
            <person name="Rettenmaier R."/>
            <person name="Di Bello L."/>
            <person name="Zinser C."/>
            <person name="Scheitz K."/>
            <person name="Liebl W."/>
            <person name="Zverlov V."/>
        </authorList>
    </citation>
    <scope>NUCLEOTIDE SEQUENCE [LARGE SCALE GENOMIC DNA]</scope>
    <source>
        <strain evidence="2 3">MD1</strain>
    </source>
</reference>
<dbReference type="InterPro" id="IPR026906">
    <property type="entry name" value="LRR_5"/>
</dbReference>
<dbReference type="SMART" id="SM00635">
    <property type="entry name" value="BID_2"/>
    <property type="match status" value="5"/>
</dbReference>
<dbReference type="EMBL" id="JACEGA010000001">
    <property type="protein sequence ID" value="MBB2183372.1"/>
    <property type="molecule type" value="Genomic_DNA"/>
</dbReference>
<dbReference type="InterPro" id="IPR036116">
    <property type="entry name" value="FN3_sf"/>
</dbReference>
<dbReference type="AlphaFoldDB" id="A0A839K2E5"/>
<dbReference type="InterPro" id="IPR008964">
    <property type="entry name" value="Invasin/intimin_cell_adhesion"/>
</dbReference>
<dbReference type="InterPro" id="IPR053139">
    <property type="entry name" value="Surface_bspA-like"/>
</dbReference>
<dbReference type="SUPFAM" id="SSF49265">
    <property type="entry name" value="Fibronectin type III"/>
    <property type="match status" value="1"/>
</dbReference>
<dbReference type="InterPro" id="IPR003343">
    <property type="entry name" value="Big_2"/>
</dbReference>
<dbReference type="InterPro" id="IPR003961">
    <property type="entry name" value="FN3_dom"/>
</dbReference>
<dbReference type="PROSITE" id="PS50853">
    <property type="entry name" value="FN3"/>
    <property type="match status" value="2"/>
</dbReference>
<accession>A0A839K2E5</accession>
<dbReference type="InterPro" id="IPR013783">
    <property type="entry name" value="Ig-like_fold"/>
</dbReference>
<name>A0A839K2E5_9FIRM</name>
<dbReference type="SMART" id="SM00060">
    <property type="entry name" value="FN3"/>
    <property type="match status" value="2"/>
</dbReference>
<gene>
    <name evidence="2" type="ORF">H0486_10830</name>
</gene>
<dbReference type="Gene3D" id="2.60.40.10">
    <property type="entry name" value="Immunoglobulins"/>
    <property type="match status" value="2"/>
</dbReference>
<dbReference type="PANTHER" id="PTHR45661">
    <property type="entry name" value="SURFACE ANTIGEN"/>
    <property type="match status" value="1"/>
</dbReference>
<evidence type="ECO:0000259" key="1">
    <source>
        <dbReference type="PROSITE" id="PS50853"/>
    </source>
</evidence>
<organism evidence="2 3">
    <name type="scientific">Variimorphobacter saccharofermentans</name>
    <dbReference type="NCBI Taxonomy" id="2755051"/>
    <lineage>
        <taxon>Bacteria</taxon>
        <taxon>Bacillati</taxon>
        <taxon>Bacillota</taxon>
        <taxon>Clostridia</taxon>
        <taxon>Lachnospirales</taxon>
        <taxon>Lachnospiraceae</taxon>
        <taxon>Variimorphobacter</taxon>
    </lineage>
</organism>
<comment type="caution">
    <text evidence="2">The sequence shown here is derived from an EMBL/GenBank/DDBJ whole genome shotgun (WGS) entry which is preliminary data.</text>
</comment>
<dbReference type="SUPFAM" id="SSF49373">
    <property type="entry name" value="Invasin/intimin cell-adhesion fragments"/>
    <property type="match status" value="5"/>
</dbReference>
<sequence>MNIKGKHLLVLFITTILLLLMKDSPTYAYVGGIFTYTNEGQTMTYKILSEPTVTENGTVKLIYSEEMNLSGEIIIPTTVTNQRMIYNVVEIGAGSFSDAKDITKISLPDTIRAIGEGAFFNCSNLTSINIPKGITRIERGTFFGCSKLSGLNFPDGITYIGDDAFYNSSSLNITKLPEDLTHIGKDAFYNCKKLTLSNLPNKIESIGAGAFEGCISLTSITIPDSMSSIEDNLFRNCSSLTSVYLPEGITSIGKYAFTNCISLKSIYLPDSITQIGAFAFYHCESLTSIKIPYAVSEIEDFTFFKCKSLASIRLQSKVIEIGNYAFYECENLISITLPEGLTSIGDWAFYGCEVLRPITIPASVMSIGKGEFPYSGVLVYKNSYAESFFRANHPKYYQIINLPLEEMFFEEAVKNIEINETYQLKPLFYPEISSDIMGTIQWTSSNPSVAIVDENGSVKGLQTGEAEITAVMGKFSANCRMIVGGAIIQPVSIELSQNQIILNKGEAQKLSVNFTPVNTTNRTITWKSSNPSVAKVEHGRIYAINQGTAVITAETASLSVNCTVTVLNPLKEISSNYDKLTLNQGDSKRVVISFYPVDTSDNKTTLWKSEDEAVATVVEGVVTAVKAGSTVITVNVGELTHHIPVTVVNPLKSLTVTKDKMSFIVGETQDLPLVIQPVDTTDEIKVTSSDESIVTYSKGIITARKRGNATITIKGGSFTASIKVNVETDITGITLNKQNLKLDLGKKSSLTVGFLPAKALDDRKVTWTSSDKTVVTVDPDGTIITKGVGTATVTATAGGDKTASCVVEVKLAVPTSLKTVSSDHDKIKVTWGTVNGASGYQIYRAETETGSYKMLKETTATTYTNNGLTTGKEYYYKVRAFRNQGSKKVYSSYTSVMSTAPIPTTPTNVKLVKKATGTIQFTWDKVNGANGYEVYRTSSLDNPYKLTKTTTSLHFINSGLSSKKTYYYKVRAYKIVGNKKVYSKFSAVYSIKF</sequence>
<dbReference type="Gene3D" id="2.60.40.1080">
    <property type="match status" value="5"/>
</dbReference>
<evidence type="ECO:0000313" key="3">
    <source>
        <dbReference type="Proteomes" id="UP000574276"/>
    </source>
</evidence>
<keyword evidence="3" id="KW-1185">Reference proteome</keyword>
<dbReference type="RefSeq" id="WP_228353032.1">
    <property type="nucleotide sequence ID" value="NZ_JACEGA010000001.1"/>
</dbReference>
<feature type="domain" description="Fibronectin type-III" evidence="1">
    <location>
        <begin position="813"/>
        <end position="902"/>
    </location>
</feature>
<dbReference type="InterPro" id="IPR032675">
    <property type="entry name" value="LRR_dom_sf"/>
</dbReference>
<proteinExistence type="predicted"/>
<dbReference type="CDD" id="cd00063">
    <property type="entry name" value="FN3"/>
    <property type="match status" value="2"/>
</dbReference>
<dbReference type="Proteomes" id="UP000574276">
    <property type="component" value="Unassembled WGS sequence"/>
</dbReference>